<dbReference type="InterPro" id="IPR035979">
    <property type="entry name" value="RBD_domain_sf"/>
</dbReference>
<feature type="region of interest" description="Disordered" evidence="1">
    <location>
        <begin position="228"/>
        <end position="275"/>
    </location>
</feature>
<sequence length="813" mass="89036">MPIRSPIWTWRKETFNAPHDSNTSYYTDQFPGQSIAHPPQMAQGNSVSQHSGPLSSNPPFGAPSFQPQPGQLPSTGSWHNPESVSLMNSNSWMPSAHQVLNNALQATGFGNAETSMGSMDTLPPNGKLVPSIPEPPLAPPNSPVQGISGVTGGQAQGAGNNVADGSSNGAVNDAANRLGPYTTNNTQCFVANGSSQIMTNAFSQGTVSATNGDSQALGSSGIANRLPHGVQLYPSRPGQNMSSHIVESSGLISPPHGHGSTSQPGSQHSAHSDSATVAQQFYTPVAPAQNPNVAGLPQSASFHSGLALMSPGNTPHHFDGERTNNSLSTPTPGTNHHLTEPRNYAPRTSGQAVDNLPPPRFNLDLQVITGTRHTSPRDPFGSPEHAEASALIPFPSMPPPAMQHVMLTAAMPAPFIGNKSHKLHELTATYSGLPTLETAMSSTFFPFVSGPGSTKPSTAGVVRLKNIPFSTKRSEVVAFIGRNSRMLNDSEEPIHIIMDRATSKTMDAFAEFETMEDAMRCAEKHHQYTQTGRISRLGERPVEVELSSQAVLMQELFPLARGVFWDGANPQVLPINNKEPWVNFKGFISPEEMVMLVKHVEVPHRSPFSKECPQRPYECLISTLRKFPWYAPDHITIAQRGAMYKATIKLLRLLSRSVSQQDDPVNLTTQLFQRVVRTAMDCKGFTVLQKDNIAFMIQMTPMEQQRRHGQPMNPNSWVHQYAIARKTDAPLDVVDWYVRLIREQTTRDVLIRPIHERTSIQEKLKETDDYWGYFYHEVNYVQGPQFDEISLGQCAYLELTAIERILGRALSYN</sequence>
<protein>
    <recommendedName>
        <fullName evidence="4">RRM domain-containing protein</fullName>
    </recommendedName>
</protein>
<dbReference type="AlphaFoldDB" id="A0A395T893"/>
<feature type="compositionally biased region" description="Polar residues" evidence="1">
    <location>
        <begin position="259"/>
        <end position="275"/>
    </location>
</feature>
<dbReference type="CDD" id="cd12254">
    <property type="entry name" value="RRM_hnRNPH_ESRPs_RBM12_like"/>
    <property type="match status" value="1"/>
</dbReference>
<comment type="caution">
    <text evidence="2">The sequence shown here is derived from an EMBL/GenBank/DDBJ whole genome shotgun (WGS) entry which is preliminary data.</text>
</comment>
<dbReference type="Gene3D" id="3.30.70.330">
    <property type="match status" value="1"/>
</dbReference>
<feature type="compositionally biased region" description="Polar residues" evidence="1">
    <location>
        <begin position="237"/>
        <end position="246"/>
    </location>
</feature>
<feature type="region of interest" description="Disordered" evidence="1">
    <location>
        <begin position="304"/>
        <end position="356"/>
    </location>
</feature>
<feature type="compositionally biased region" description="Polar residues" evidence="1">
    <location>
        <begin position="65"/>
        <end position="85"/>
    </location>
</feature>
<feature type="region of interest" description="Disordered" evidence="1">
    <location>
        <begin position="152"/>
        <end position="171"/>
    </location>
</feature>
<dbReference type="GO" id="GO:0003676">
    <property type="term" value="F:nucleic acid binding"/>
    <property type="evidence" value="ECO:0007669"/>
    <property type="project" value="InterPro"/>
</dbReference>
<accession>A0A395T893</accession>
<organism evidence="2 3">
    <name type="scientific">Fusarium longipes</name>
    <dbReference type="NCBI Taxonomy" id="694270"/>
    <lineage>
        <taxon>Eukaryota</taxon>
        <taxon>Fungi</taxon>
        <taxon>Dikarya</taxon>
        <taxon>Ascomycota</taxon>
        <taxon>Pezizomycotina</taxon>
        <taxon>Sordariomycetes</taxon>
        <taxon>Hypocreomycetidae</taxon>
        <taxon>Hypocreales</taxon>
        <taxon>Nectriaceae</taxon>
        <taxon>Fusarium</taxon>
    </lineage>
</organism>
<dbReference type="EMBL" id="PXOG01000018">
    <property type="protein sequence ID" value="RGP80938.1"/>
    <property type="molecule type" value="Genomic_DNA"/>
</dbReference>
<proteinExistence type="predicted"/>
<keyword evidence="3" id="KW-1185">Reference proteome</keyword>
<feature type="compositionally biased region" description="Polar residues" evidence="1">
    <location>
        <begin position="323"/>
        <end position="336"/>
    </location>
</feature>
<dbReference type="InterPro" id="IPR012677">
    <property type="entry name" value="Nucleotide-bd_a/b_plait_sf"/>
</dbReference>
<dbReference type="STRING" id="694270.A0A395T893"/>
<feature type="compositionally biased region" description="Polar residues" evidence="1">
    <location>
        <begin position="19"/>
        <end position="32"/>
    </location>
</feature>
<evidence type="ECO:0008006" key="4">
    <source>
        <dbReference type="Google" id="ProtNLM"/>
    </source>
</evidence>
<reference evidence="2 3" key="1">
    <citation type="journal article" date="2018" name="PLoS Pathog.">
        <title>Evolution of structural diversity of trichothecenes, a family of toxins produced by plant pathogenic and entomopathogenic fungi.</title>
        <authorList>
            <person name="Proctor R.H."/>
            <person name="McCormick S.P."/>
            <person name="Kim H.S."/>
            <person name="Cardoza R.E."/>
            <person name="Stanley A.M."/>
            <person name="Lindo L."/>
            <person name="Kelly A."/>
            <person name="Brown D.W."/>
            <person name="Lee T."/>
            <person name="Vaughan M.M."/>
            <person name="Alexander N.J."/>
            <person name="Busman M."/>
            <person name="Gutierrez S."/>
        </authorList>
    </citation>
    <scope>NUCLEOTIDE SEQUENCE [LARGE SCALE GENOMIC DNA]</scope>
    <source>
        <strain evidence="2 3">NRRL 20695</strain>
    </source>
</reference>
<dbReference type="SUPFAM" id="SSF54928">
    <property type="entry name" value="RNA-binding domain, RBD"/>
    <property type="match status" value="1"/>
</dbReference>
<feature type="compositionally biased region" description="Polar residues" evidence="1">
    <location>
        <begin position="42"/>
        <end position="58"/>
    </location>
</feature>
<name>A0A395T893_9HYPO</name>
<evidence type="ECO:0000313" key="3">
    <source>
        <dbReference type="Proteomes" id="UP000266234"/>
    </source>
</evidence>
<feature type="region of interest" description="Disordered" evidence="1">
    <location>
        <begin position="18"/>
        <end position="85"/>
    </location>
</feature>
<dbReference type="Proteomes" id="UP000266234">
    <property type="component" value="Unassembled WGS sequence"/>
</dbReference>
<evidence type="ECO:0000256" key="1">
    <source>
        <dbReference type="SAM" id="MobiDB-lite"/>
    </source>
</evidence>
<evidence type="ECO:0000313" key="2">
    <source>
        <dbReference type="EMBL" id="RGP80938.1"/>
    </source>
</evidence>
<dbReference type="OrthoDB" id="336240at2759"/>
<gene>
    <name evidence="2" type="ORF">FLONG3_926</name>
</gene>